<accession>A0A498LLD0</accession>
<dbReference type="InterPro" id="IPR038269">
    <property type="entry name" value="SCAN_sf"/>
</dbReference>
<dbReference type="STRING" id="84645.A0A498LLD0"/>
<evidence type="ECO:0000313" key="3">
    <source>
        <dbReference type="EMBL" id="RXN07514.1"/>
    </source>
</evidence>
<dbReference type="InterPro" id="IPR003309">
    <property type="entry name" value="SCAN_dom"/>
</dbReference>
<feature type="domain" description="SCAN box" evidence="2">
    <location>
        <begin position="208"/>
        <end position="284"/>
    </location>
</feature>
<feature type="region of interest" description="Disordered" evidence="1">
    <location>
        <begin position="101"/>
        <end position="120"/>
    </location>
</feature>
<reference evidence="3 4" key="1">
    <citation type="submission" date="2018-03" db="EMBL/GenBank/DDBJ databases">
        <title>Draft genome sequence of Rohu Carp (Labeo rohita).</title>
        <authorList>
            <person name="Das P."/>
            <person name="Kushwaha B."/>
            <person name="Joshi C.G."/>
            <person name="Kumar D."/>
            <person name="Nagpure N.S."/>
            <person name="Sahoo L."/>
            <person name="Das S.P."/>
            <person name="Bit A."/>
            <person name="Patnaik S."/>
            <person name="Meher P.K."/>
            <person name="Jayasankar P."/>
            <person name="Koringa P.G."/>
            <person name="Patel N.V."/>
            <person name="Hinsu A.T."/>
            <person name="Kumar R."/>
            <person name="Pandey M."/>
            <person name="Agarwal S."/>
            <person name="Srivastava S."/>
            <person name="Singh M."/>
            <person name="Iquebal M.A."/>
            <person name="Jaiswal S."/>
            <person name="Angadi U.B."/>
            <person name="Kumar N."/>
            <person name="Raza M."/>
            <person name="Shah T.M."/>
            <person name="Rai A."/>
            <person name="Jena J.K."/>
        </authorList>
    </citation>
    <scope>NUCLEOTIDE SEQUENCE [LARGE SCALE GENOMIC DNA]</scope>
    <source>
        <strain evidence="3">DASCIFA01</strain>
        <tissue evidence="3">Testis</tissue>
    </source>
</reference>
<dbReference type="Proteomes" id="UP000290572">
    <property type="component" value="Unassembled WGS sequence"/>
</dbReference>
<sequence>MAPKRAARVVVPAEVELVPDEGEAQTEDAAGVQEHMDADESEGDVLELKRMFQKFLLDQQDRDARQAQEVVRQETRWKSLQHQFRLLQSEVSRRASVEDLRDRAVAGPEGSPGDSAAPRDWNAGQVVKEVKLQKLCEEDDIEHYLTTFERIAELCRWPREDWAIRLIPLLTGRARSAYVAMDVSEAREYVHVKEAILAKYSINQETYRQRFRAMEVLEDETPKELYVRLKDLYQKWVRPAEKTTQQVGEMVILEQFLRMLSPDLQTWVKEHDPATAEEAAQLAEVFVAARRRAEPWSNSRWKAMRDRPSRQLHSTSQDEEEDLLMDRERGDLIVFEEKITEGKTTEGKATEGKTMDAEESVGQQGASDMERNGNVVVKGLKQRREKEKGMREKDISTKELMPPAFIGRILTGVQICPVRIGRQPQVGGRRKLLNEQQEREICNMVIANNAITLRQIRNAILLDNVIFQNINSISISTIDRVLKKHQMTMKQIYRVPFERNSDRVKELRYQYVHNPALCD</sequence>
<proteinExistence type="predicted"/>
<comment type="caution">
    <text evidence="3">The sequence shown here is derived from an EMBL/GenBank/DDBJ whole genome shotgun (WGS) entry which is preliminary data.</text>
</comment>
<dbReference type="Gene3D" id="1.10.4020.10">
    <property type="entry name" value="DNA breaking-rejoining enzymes"/>
    <property type="match status" value="1"/>
</dbReference>
<dbReference type="PROSITE" id="PS50804">
    <property type="entry name" value="SCAN_BOX"/>
    <property type="match status" value="1"/>
</dbReference>
<protein>
    <submittedName>
        <fullName evidence="3">Neurotrophin receptor-interacting factor-like protein</fullName>
    </submittedName>
</protein>
<evidence type="ECO:0000259" key="2">
    <source>
        <dbReference type="PROSITE" id="PS50804"/>
    </source>
</evidence>
<feature type="region of interest" description="Disordered" evidence="1">
    <location>
        <begin position="19"/>
        <end position="40"/>
    </location>
</feature>
<dbReference type="Pfam" id="PF02023">
    <property type="entry name" value="SCAN"/>
    <property type="match status" value="1"/>
</dbReference>
<dbReference type="SMART" id="SM00431">
    <property type="entry name" value="SCAN"/>
    <property type="match status" value="1"/>
</dbReference>
<name>A0A498LLD0_LABRO</name>
<gene>
    <name evidence="3" type="ORF">ROHU_011930</name>
</gene>
<evidence type="ECO:0000313" key="4">
    <source>
        <dbReference type="Proteomes" id="UP000290572"/>
    </source>
</evidence>
<dbReference type="AlphaFoldDB" id="A0A498LLD0"/>
<keyword evidence="3" id="KW-0675">Receptor</keyword>
<feature type="region of interest" description="Disordered" evidence="1">
    <location>
        <begin position="300"/>
        <end position="321"/>
    </location>
</feature>
<dbReference type="SUPFAM" id="SSF47353">
    <property type="entry name" value="Retrovirus capsid dimerization domain-like"/>
    <property type="match status" value="1"/>
</dbReference>
<keyword evidence="4" id="KW-1185">Reference proteome</keyword>
<dbReference type="PANTHER" id="PTHR46888:SF1">
    <property type="entry name" value="RIBONUCLEASE H"/>
    <property type="match status" value="1"/>
</dbReference>
<dbReference type="CDD" id="cd07936">
    <property type="entry name" value="SCAN"/>
    <property type="match status" value="1"/>
</dbReference>
<evidence type="ECO:0000256" key="1">
    <source>
        <dbReference type="SAM" id="MobiDB-lite"/>
    </source>
</evidence>
<organism evidence="3 4">
    <name type="scientific">Labeo rohita</name>
    <name type="common">Indian major carp</name>
    <name type="synonym">Cyprinus rohita</name>
    <dbReference type="NCBI Taxonomy" id="84645"/>
    <lineage>
        <taxon>Eukaryota</taxon>
        <taxon>Metazoa</taxon>
        <taxon>Chordata</taxon>
        <taxon>Craniata</taxon>
        <taxon>Vertebrata</taxon>
        <taxon>Euteleostomi</taxon>
        <taxon>Actinopterygii</taxon>
        <taxon>Neopterygii</taxon>
        <taxon>Teleostei</taxon>
        <taxon>Ostariophysi</taxon>
        <taxon>Cypriniformes</taxon>
        <taxon>Cyprinidae</taxon>
        <taxon>Labeoninae</taxon>
        <taxon>Labeonini</taxon>
        <taxon>Labeo</taxon>
    </lineage>
</organism>
<dbReference type="PANTHER" id="PTHR46888">
    <property type="entry name" value="ZINC KNUCKLE DOMAINCONTAINING PROTEIN-RELATED"/>
    <property type="match status" value="1"/>
</dbReference>
<dbReference type="EMBL" id="QBIY01013346">
    <property type="protein sequence ID" value="RXN07514.1"/>
    <property type="molecule type" value="Genomic_DNA"/>
</dbReference>